<dbReference type="NCBIfam" id="TIGR02432">
    <property type="entry name" value="lysidine_TilS_N"/>
    <property type="match status" value="1"/>
</dbReference>
<comment type="caution">
    <text evidence="10">The sequence shown here is derived from an EMBL/GenBank/DDBJ whole genome shotgun (WGS) entry which is preliminary data.</text>
</comment>
<comment type="subcellular location">
    <subcellularLocation>
        <location evidence="1 8">Cytoplasm</location>
    </subcellularLocation>
</comment>
<dbReference type="InterPro" id="IPR012795">
    <property type="entry name" value="tRNA_Ile_lys_synt_N"/>
</dbReference>
<feature type="binding site" evidence="8">
    <location>
        <begin position="43"/>
        <end position="48"/>
    </location>
    <ligand>
        <name>ATP</name>
        <dbReference type="ChEBI" id="CHEBI:30616"/>
    </ligand>
</feature>
<dbReference type="NCBIfam" id="TIGR02433">
    <property type="entry name" value="lysidine_TilS_C"/>
    <property type="match status" value="1"/>
</dbReference>
<dbReference type="CDD" id="cd01992">
    <property type="entry name" value="TilS_N"/>
    <property type="match status" value="1"/>
</dbReference>
<keyword evidence="5 8" id="KW-0547">Nucleotide-binding</keyword>
<comment type="domain">
    <text evidence="8">The N-terminal region contains the highly conserved SGGXDS motif, predicted to be a P-loop motif involved in ATP binding.</text>
</comment>
<evidence type="ECO:0000256" key="5">
    <source>
        <dbReference type="ARBA" id="ARBA00022741"/>
    </source>
</evidence>
<dbReference type="OrthoDB" id="9807403at2"/>
<evidence type="ECO:0000256" key="3">
    <source>
        <dbReference type="ARBA" id="ARBA00022598"/>
    </source>
</evidence>
<dbReference type="STRING" id="1235802.C823_05097"/>
<keyword evidence="3 8" id="KW-0436">Ligase</keyword>
<dbReference type="PANTHER" id="PTHR43033">
    <property type="entry name" value="TRNA(ILE)-LYSIDINE SYNTHASE-RELATED"/>
    <property type="match status" value="1"/>
</dbReference>
<dbReference type="SUPFAM" id="SSF52402">
    <property type="entry name" value="Adenine nucleotide alpha hydrolases-like"/>
    <property type="match status" value="1"/>
</dbReference>
<reference evidence="10 11" key="1">
    <citation type="journal article" date="2014" name="Genome Announc.">
        <title>Draft genome sequences of the altered schaedler flora, a defined bacterial community from gnotobiotic mice.</title>
        <authorList>
            <person name="Wannemuehler M.J."/>
            <person name="Overstreet A.M."/>
            <person name="Ward D.V."/>
            <person name="Phillips G.J."/>
        </authorList>
    </citation>
    <scope>NUCLEOTIDE SEQUENCE [LARGE SCALE GENOMIC DNA]</scope>
    <source>
        <strain evidence="10 11">ASF492</strain>
    </source>
</reference>
<evidence type="ECO:0000256" key="1">
    <source>
        <dbReference type="ARBA" id="ARBA00004496"/>
    </source>
</evidence>
<dbReference type="HAMAP" id="MF_01161">
    <property type="entry name" value="tRNA_Ile_lys_synt"/>
    <property type="match status" value="1"/>
</dbReference>
<evidence type="ECO:0000256" key="6">
    <source>
        <dbReference type="ARBA" id="ARBA00022840"/>
    </source>
</evidence>
<protein>
    <recommendedName>
        <fullName evidence="8">tRNA(Ile)-lysidine synthase</fullName>
        <ecNumber evidence="8">6.3.4.19</ecNumber>
    </recommendedName>
    <alternativeName>
        <fullName evidence="8">tRNA(Ile)-2-lysyl-cytidine synthase</fullName>
    </alternativeName>
    <alternativeName>
        <fullName evidence="8">tRNA(Ile)-lysidine synthetase</fullName>
    </alternativeName>
</protein>
<dbReference type="Proteomes" id="UP000012589">
    <property type="component" value="Unassembled WGS sequence"/>
</dbReference>
<dbReference type="GO" id="GO:0006400">
    <property type="term" value="P:tRNA modification"/>
    <property type="evidence" value="ECO:0007669"/>
    <property type="project" value="UniProtKB-UniRule"/>
</dbReference>
<dbReference type="SMART" id="SM00977">
    <property type="entry name" value="TilS_C"/>
    <property type="match status" value="1"/>
</dbReference>
<gene>
    <name evidence="8" type="primary">tilS</name>
    <name evidence="10" type="ORF">C823_05097</name>
</gene>
<dbReference type="Pfam" id="PF01171">
    <property type="entry name" value="ATP_bind_3"/>
    <property type="match status" value="1"/>
</dbReference>
<name>N2A7C4_9FIRM</name>
<feature type="domain" description="Lysidine-tRNA(Ile) synthetase C-terminal" evidence="9">
    <location>
        <begin position="396"/>
        <end position="468"/>
    </location>
</feature>
<keyword evidence="11" id="KW-1185">Reference proteome</keyword>
<dbReference type="SUPFAM" id="SSF82829">
    <property type="entry name" value="MesJ substrate recognition domain-like"/>
    <property type="match status" value="1"/>
</dbReference>
<dbReference type="InterPro" id="IPR012094">
    <property type="entry name" value="tRNA_Ile_lys_synt"/>
</dbReference>
<evidence type="ECO:0000256" key="7">
    <source>
        <dbReference type="ARBA" id="ARBA00048539"/>
    </source>
</evidence>
<evidence type="ECO:0000256" key="8">
    <source>
        <dbReference type="HAMAP-Rule" id="MF_01161"/>
    </source>
</evidence>
<dbReference type="EC" id="6.3.4.19" evidence="8"/>
<dbReference type="InterPro" id="IPR012796">
    <property type="entry name" value="Lysidine-tRNA-synth_C"/>
</dbReference>
<comment type="similarity">
    <text evidence="8">Belongs to the tRNA(Ile)-lysidine synthase family.</text>
</comment>
<dbReference type="GO" id="GO:0032267">
    <property type="term" value="F:tRNA(Ile)-lysidine synthase activity"/>
    <property type="evidence" value="ECO:0007669"/>
    <property type="project" value="UniProtKB-EC"/>
</dbReference>
<dbReference type="SUPFAM" id="SSF56037">
    <property type="entry name" value="PheT/TilS domain"/>
    <property type="match status" value="1"/>
</dbReference>
<evidence type="ECO:0000256" key="4">
    <source>
        <dbReference type="ARBA" id="ARBA00022694"/>
    </source>
</evidence>
<dbReference type="eggNOG" id="COG0037">
    <property type="taxonomic scope" value="Bacteria"/>
</dbReference>
<evidence type="ECO:0000256" key="2">
    <source>
        <dbReference type="ARBA" id="ARBA00022490"/>
    </source>
</evidence>
<dbReference type="InterPro" id="IPR014729">
    <property type="entry name" value="Rossmann-like_a/b/a_fold"/>
</dbReference>
<dbReference type="Gene3D" id="3.40.50.620">
    <property type="entry name" value="HUPs"/>
    <property type="match status" value="1"/>
</dbReference>
<keyword evidence="2 8" id="KW-0963">Cytoplasm</keyword>
<evidence type="ECO:0000259" key="9">
    <source>
        <dbReference type="SMART" id="SM00977"/>
    </source>
</evidence>
<organism evidence="10 11">
    <name type="scientific">Eubacterium plexicaudatum ASF492</name>
    <dbReference type="NCBI Taxonomy" id="1235802"/>
    <lineage>
        <taxon>Bacteria</taxon>
        <taxon>Bacillati</taxon>
        <taxon>Bacillota</taxon>
        <taxon>Clostridia</taxon>
        <taxon>Eubacteriales</taxon>
        <taxon>Eubacteriaceae</taxon>
        <taxon>Eubacterium</taxon>
    </lineage>
</organism>
<evidence type="ECO:0000313" key="10">
    <source>
        <dbReference type="EMBL" id="EMZ20284.1"/>
    </source>
</evidence>
<dbReference type="PATRIC" id="fig|1235802.3.peg.5377"/>
<proteinExistence type="inferred from homology"/>
<sequence length="501" mass="57674">MTEHTKDQIRQKYDSYKTEANIQDFIRVNQMIEAGDHLIAGVSGGADSMCLLLVLLQLREVFGHQVSVVHVEHGIRGEDAKRDAEFVRSFCERRSIKCHICHRNVPEYARMYGMSEEEAGRVVRYEAFREEKKKYPGQNVKIAVAHHLQDHAETMLFHLVRGTGIRGMAAIAPVCGDVIRPLLHTGREEIEAYLASAGQDYCVDATNDLDRYSRNKIRHQVLPALYAVNSHAAEHMYQTARQLQEVGDYLEKQAAAAQEACCRFTADAVCIEKELFFRLDPVIQSQMLHRILGILAGSRKDLTREHVHRIRELFDKQNGRQVKLPYKMEAVRVYSGVEIHSNKNVKNADNGTADDRDHLEKQFSFRIIEDISEHMSQISKKKYTKCFDYDKIKHGFCVRSRRPGDYLVIDVSGSRQKLKKYLVNEKVPAKERERLLLLADGAHIMWVVGYRISSYYKVDEHTRKILEVTFCGGREDERTDSCNDFRGRGKCKDYGDCRTDQ</sequence>
<dbReference type="EMBL" id="AQFT01000148">
    <property type="protein sequence ID" value="EMZ20284.1"/>
    <property type="molecule type" value="Genomic_DNA"/>
</dbReference>
<comment type="function">
    <text evidence="8">Ligates lysine onto the cytidine present at position 34 of the AUA codon-specific tRNA(Ile) that contains the anticodon CAU, in an ATP-dependent manner. Cytidine is converted to lysidine, thus changing the amino acid specificity of the tRNA from methionine to isoleucine.</text>
</comment>
<accession>N2A7C4</accession>
<keyword evidence="6 8" id="KW-0067">ATP-binding</keyword>
<dbReference type="HOGENOM" id="CLU_018869_0_1_9"/>
<evidence type="ECO:0000313" key="11">
    <source>
        <dbReference type="Proteomes" id="UP000012589"/>
    </source>
</evidence>
<keyword evidence="4 8" id="KW-0819">tRNA processing</keyword>
<dbReference type="Pfam" id="PF11734">
    <property type="entry name" value="TilS_C"/>
    <property type="match status" value="1"/>
</dbReference>
<comment type="catalytic activity">
    <reaction evidence="7 8">
        <text>cytidine(34) in tRNA(Ile2) + L-lysine + ATP = lysidine(34) in tRNA(Ile2) + AMP + diphosphate + H(+)</text>
        <dbReference type="Rhea" id="RHEA:43744"/>
        <dbReference type="Rhea" id="RHEA-COMP:10625"/>
        <dbReference type="Rhea" id="RHEA-COMP:10670"/>
        <dbReference type="ChEBI" id="CHEBI:15378"/>
        <dbReference type="ChEBI" id="CHEBI:30616"/>
        <dbReference type="ChEBI" id="CHEBI:32551"/>
        <dbReference type="ChEBI" id="CHEBI:33019"/>
        <dbReference type="ChEBI" id="CHEBI:82748"/>
        <dbReference type="ChEBI" id="CHEBI:83665"/>
        <dbReference type="ChEBI" id="CHEBI:456215"/>
        <dbReference type="EC" id="6.3.4.19"/>
    </reaction>
</comment>
<dbReference type="AlphaFoldDB" id="N2A7C4"/>
<dbReference type="InterPro" id="IPR011063">
    <property type="entry name" value="TilS/TtcA_N"/>
</dbReference>
<dbReference type="GO" id="GO:0005524">
    <property type="term" value="F:ATP binding"/>
    <property type="evidence" value="ECO:0007669"/>
    <property type="project" value="UniProtKB-UniRule"/>
</dbReference>
<dbReference type="PANTHER" id="PTHR43033:SF1">
    <property type="entry name" value="TRNA(ILE)-LYSIDINE SYNTHASE-RELATED"/>
    <property type="match status" value="1"/>
</dbReference>
<dbReference type="GO" id="GO:0005737">
    <property type="term" value="C:cytoplasm"/>
    <property type="evidence" value="ECO:0007669"/>
    <property type="project" value="UniProtKB-SubCell"/>
</dbReference>